<accession>A0A537JI94</accession>
<dbReference type="GO" id="GO:0003991">
    <property type="term" value="F:acetylglutamate kinase activity"/>
    <property type="evidence" value="ECO:0007669"/>
    <property type="project" value="UniProtKB-UniRule"/>
</dbReference>
<reference evidence="11 12" key="1">
    <citation type="journal article" date="2019" name="Nat. Microbiol.">
        <title>Mediterranean grassland soil C-N compound turnover is dependent on rainfall and depth, and is mediated by genomically divergent microorganisms.</title>
        <authorList>
            <person name="Diamond S."/>
            <person name="Andeer P.F."/>
            <person name="Li Z."/>
            <person name="Crits-Christoph A."/>
            <person name="Burstein D."/>
            <person name="Anantharaman K."/>
            <person name="Lane K.R."/>
            <person name="Thomas B.C."/>
            <person name="Pan C."/>
            <person name="Northen T.R."/>
            <person name="Banfield J.F."/>
        </authorList>
    </citation>
    <scope>NUCLEOTIDE SEQUENCE [LARGE SCALE GENOMIC DNA]</scope>
    <source>
        <strain evidence="11">NP_7</strain>
    </source>
</reference>
<dbReference type="PIRSF" id="PIRSF000728">
    <property type="entry name" value="NAGK"/>
    <property type="match status" value="1"/>
</dbReference>
<comment type="subcellular location">
    <subcellularLocation>
        <location evidence="9">Cytoplasm</location>
    </subcellularLocation>
</comment>
<keyword evidence="3 9" id="KW-0028">Amino-acid biosynthesis</keyword>
<proteinExistence type="inferred from homology"/>
<dbReference type="AlphaFoldDB" id="A0A537JI94"/>
<feature type="binding site" evidence="9">
    <location>
        <position position="187"/>
    </location>
    <ligand>
        <name>substrate</name>
    </ligand>
</feature>
<protein>
    <recommendedName>
        <fullName evidence="9">Acetylglutamate kinase</fullName>
        <ecNumber evidence="9">2.7.2.8</ecNumber>
    </recommendedName>
    <alternativeName>
        <fullName evidence="9">N-acetyl-L-glutamate 5-phosphotransferase</fullName>
    </alternativeName>
    <alternativeName>
        <fullName evidence="9">NAG kinase</fullName>
        <shortName evidence="9">NAGK</shortName>
    </alternativeName>
</protein>
<dbReference type="InterPro" id="IPR036393">
    <property type="entry name" value="AceGlu_kinase-like_sf"/>
</dbReference>
<keyword evidence="2 9" id="KW-0055">Arginine biosynthesis</keyword>
<keyword evidence="9" id="KW-0963">Cytoplasm</keyword>
<dbReference type="Gene3D" id="3.40.1160.10">
    <property type="entry name" value="Acetylglutamate kinase-like"/>
    <property type="match status" value="1"/>
</dbReference>
<evidence type="ECO:0000313" key="11">
    <source>
        <dbReference type="EMBL" id="TMI83259.1"/>
    </source>
</evidence>
<evidence type="ECO:0000256" key="9">
    <source>
        <dbReference type="HAMAP-Rule" id="MF_00082"/>
    </source>
</evidence>
<dbReference type="EMBL" id="VBAO01000082">
    <property type="protein sequence ID" value="TMI83259.1"/>
    <property type="molecule type" value="Genomic_DNA"/>
</dbReference>
<dbReference type="PANTHER" id="PTHR23342">
    <property type="entry name" value="N-ACETYLGLUTAMATE SYNTHASE"/>
    <property type="match status" value="1"/>
</dbReference>
<evidence type="ECO:0000259" key="10">
    <source>
        <dbReference type="Pfam" id="PF00696"/>
    </source>
</evidence>
<dbReference type="InterPro" id="IPR004662">
    <property type="entry name" value="AcgluKinase_fam"/>
</dbReference>
<dbReference type="FunFam" id="3.40.1160.10:FF:000004">
    <property type="entry name" value="Acetylglutamate kinase"/>
    <property type="match status" value="1"/>
</dbReference>
<feature type="domain" description="Aspartate/glutamate/uridylate kinase" evidence="10">
    <location>
        <begin position="33"/>
        <end position="269"/>
    </location>
</feature>
<dbReference type="SUPFAM" id="SSF53633">
    <property type="entry name" value="Carbamate kinase-like"/>
    <property type="match status" value="1"/>
</dbReference>
<evidence type="ECO:0000313" key="12">
    <source>
        <dbReference type="Proteomes" id="UP000320048"/>
    </source>
</evidence>
<dbReference type="PANTHER" id="PTHR23342:SF0">
    <property type="entry name" value="N-ACETYLGLUTAMATE SYNTHASE, MITOCHONDRIAL"/>
    <property type="match status" value="1"/>
</dbReference>
<feature type="binding site" evidence="9">
    <location>
        <begin position="71"/>
        <end position="72"/>
    </location>
    <ligand>
        <name>substrate</name>
    </ligand>
</feature>
<sequence length="292" mass="30109">MPGISPRLSEGAITEQGAVIARGLQYVNAWKGKTVVVKAGGSVLESGEGTLAQDLVLLKGAGIHPVLVHGAGPEITRLLERLGKPSRFVQGLRVTDAETMEVVEMVLAGRANKGLVSMIIREGGRAVGLSGKDGRLLVARKHRSDVDLGQVGEVQEVHPELVTQISAQGYIPVVASLGIGADGESYNLNADTAAGALAVALGASKFVLLTDVPGVYRDDQGAREVISELRAGDVASLVAGGTVSRGMLPKIEACLEALQGGVPSAHIISGAIAHALLVELFTERGIGTMLVP</sequence>
<comment type="caution">
    <text evidence="11">The sequence shown here is derived from an EMBL/GenBank/DDBJ whole genome shotgun (WGS) entry which is preliminary data.</text>
</comment>
<feature type="binding site" evidence="9">
    <location>
        <position position="93"/>
    </location>
    <ligand>
        <name>substrate</name>
    </ligand>
</feature>
<dbReference type="NCBIfam" id="TIGR00761">
    <property type="entry name" value="argB"/>
    <property type="match status" value="1"/>
</dbReference>
<comment type="similarity">
    <text evidence="9">Belongs to the acetylglutamate kinase family. ArgB subfamily.</text>
</comment>
<dbReference type="Proteomes" id="UP000320048">
    <property type="component" value="Unassembled WGS sequence"/>
</dbReference>
<evidence type="ECO:0000256" key="3">
    <source>
        <dbReference type="ARBA" id="ARBA00022605"/>
    </source>
</evidence>
<dbReference type="EC" id="2.7.2.8" evidence="9"/>
<evidence type="ECO:0000256" key="8">
    <source>
        <dbReference type="ARBA" id="ARBA00048141"/>
    </source>
</evidence>
<dbReference type="Pfam" id="PF00696">
    <property type="entry name" value="AA_kinase"/>
    <property type="match status" value="1"/>
</dbReference>
<keyword evidence="4 9" id="KW-0808">Transferase</keyword>
<dbReference type="HAMAP" id="MF_00082">
    <property type="entry name" value="ArgB"/>
    <property type="match status" value="1"/>
</dbReference>
<dbReference type="CDD" id="cd04250">
    <property type="entry name" value="AAK_NAGK-C"/>
    <property type="match status" value="1"/>
</dbReference>
<dbReference type="InterPro" id="IPR041727">
    <property type="entry name" value="NAGK-C"/>
</dbReference>
<dbReference type="InterPro" id="IPR037528">
    <property type="entry name" value="ArgB"/>
</dbReference>
<keyword evidence="5 9" id="KW-0547">Nucleotide-binding</keyword>
<evidence type="ECO:0000256" key="4">
    <source>
        <dbReference type="ARBA" id="ARBA00022679"/>
    </source>
</evidence>
<evidence type="ECO:0000256" key="5">
    <source>
        <dbReference type="ARBA" id="ARBA00022741"/>
    </source>
</evidence>
<comment type="pathway">
    <text evidence="1 9">Amino-acid biosynthesis; L-arginine biosynthesis; N(2)-acetyl-L-ornithine from L-glutamate: step 2/4.</text>
</comment>
<dbReference type="GO" id="GO:0042450">
    <property type="term" value="P:L-arginine biosynthetic process via ornithine"/>
    <property type="evidence" value="ECO:0007669"/>
    <property type="project" value="UniProtKB-UniRule"/>
</dbReference>
<evidence type="ECO:0000256" key="7">
    <source>
        <dbReference type="ARBA" id="ARBA00022840"/>
    </source>
</evidence>
<feature type="site" description="Transition state stabilizer" evidence="9">
    <location>
        <position position="38"/>
    </location>
</feature>
<dbReference type="GO" id="GO:0005737">
    <property type="term" value="C:cytoplasm"/>
    <property type="evidence" value="ECO:0007669"/>
    <property type="project" value="UniProtKB-SubCell"/>
</dbReference>
<dbReference type="GO" id="GO:0005524">
    <property type="term" value="F:ATP binding"/>
    <property type="evidence" value="ECO:0007669"/>
    <property type="project" value="UniProtKB-UniRule"/>
</dbReference>
<evidence type="ECO:0000256" key="1">
    <source>
        <dbReference type="ARBA" id="ARBA00004828"/>
    </source>
</evidence>
<dbReference type="InterPro" id="IPR001048">
    <property type="entry name" value="Asp/Glu/Uridylate_kinase"/>
</dbReference>
<keyword evidence="7 9" id="KW-0067">ATP-binding</keyword>
<comment type="catalytic activity">
    <reaction evidence="8 9">
        <text>N-acetyl-L-glutamate + ATP = N-acetyl-L-glutamyl 5-phosphate + ADP</text>
        <dbReference type="Rhea" id="RHEA:14629"/>
        <dbReference type="ChEBI" id="CHEBI:30616"/>
        <dbReference type="ChEBI" id="CHEBI:44337"/>
        <dbReference type="ChEBI" id="CHEBI:57936"/>
        <dbReference type="ChEBI" id="CHEBI:456216"/>
        <dbReference type="EC" id="2.7.2.8"/>
    </reaction>
</comment>
<evidence type="ECO:0000256" key="6">
    <source>
        <dbReference type="ARBA" id="ARBA00022777"/>
    </source>
</evidence>
<evidence type="ECO:0000256" key="2">
    <source>
        <dbReference type="ARBA" id="ARBA00022571"/>
    </source>
</evidence>
<name>A0A537JI94_9BACT</name>
<organism evidence="11 12">
    <name type="scientific">Candidatus Segetimicrobium genomatis</name>
    <dbReference type="NCBI Taxonomy" id="2569760"/>
    <lineage>
        <taxon>Bacteria</taxon>
        <taxon>Bacillati</taxon>
        <taxon>Candidatus Sysuimicrobiota</taxon>
        <taxon>Candidatus Sysuimicrobiia</taxon>
        <taxon>Candidatus Sysuimicrobiales</taxon>
        <taxon>Candidatus Segetimicrobiaceae</taxon>
        <taxon>Candidatus Segetimicrobium</taxon>
    </lineage>
</organism>
<keyword evidence="6 9" id="KW-0418">Kinase</keyword>
<gene>
    <name evidence="9 11" type="primary">argB</name>
    <name evidence="11" type="ORF">E6H04_03345</name>
</gene>
<comment type="function">
    <text evidence="9">Catalyzes the ATP-dependent phosphorylation of N-acetyl-L-glutamate.</text>
</comment>
<feature type="site" description="Transition state stabilizer" evidence="9">
    <location>
        <position position="250"/>
    </location>
</feature>
<dbReference type="UniPathway" id="UPA00068">
    <property type="reaction ID" value="UER00107"/>
</dbReference>